<protein>
    <submittedName>
        <fullName evidence="1">Type VI secretion protein VasB-1</fullName>
    </submittedName>
</protein>
<dbReference type="InterPro" id="IPR010732">
    <property type="entry name" value="T6SS_TssG-like"/>
</dbReference>
<dbReference type="PANTHER" id="PTHR35564:SF4">
    <property type="entry name" value="CYTOPLASMIC PROTEIN"/>
    <property type="match status" value="1"/>
</dbReference>
<sequence>MQELTVNRLLSGQSDAELAQTWQLLKHQAQQSQVRPKVRFSSEMLPAHYASQVTQVYRSPRSGWVVKTGLPALSGNQGTLPRAMYRQALSAQFNLGDDAPVDFFDTFNNRYFRLYCQVEQKHSLVAQMEEERFSWNRHQASITAMLANLYGSAPQVSAMAKSHLIQYTGVIGLKLTCPHALREILQDYFAARFEIEHSGLEYQPLTPCSLTHLGQSGQNQRLGMGALIGKSTAMVGQKLNIKICPSNYRHYLAIRHDQGLVRAIDHLVRAYMGVNIKYKLHMKVSSQYLPRVKLSAQASSGLRIGQSAWMESHRGVEQYVELPLSAN</sequence>
<dbReference type="AlphaFoldDB" id="A0A151KVS4"/>
<accession>A0A151KVS4</accession>
<gene>
    <name evidence="1" type="ORF">ATY37_18295</name>
</gene>
<organism evidence="1 2">
    <name type="scientific">Vibrio cidicii</name>
    <dbReference type="NCBI Taxonomy" id="1763883"/>
    <lineage>
        <taxon>Bacteria</taxon>
        <taxon>Pseudomonadati</taxon>
        <taxon>Pseudomonadota</taxon>
        <taxon>Gammaproteobacteria</taxon>
        <taxon>Vibrionales</taxon>
        <taxon>Vibrionaceae</taxon>
        <taxon>Vibrio</taxon>
    </lineage>
</organism>
<dbReference type="RefSeq" id="WP_061897351.1">
    <property type="nucleotide sequence ID" value="NZ_LOBR01000049.1"/>
</dbReference>
<dbReference type="Pfam" id="PF06996">
    <property type="entry name" value="T6SS_TssG"/>
    <property type="match status" value="1"/>
</dbReference>
<comment type="caution">
    <text evidence="1">The sequence shown here is derived from an EMBL/GenBank/DDBJ whole genome shotgun (WGS) entry which is preliminary data.</text>
</comment>
<dbReference type="EMBL" id="LOBR01000049">
    <property type="protein sequence ID" value="KYN87207.1"/>
    <property type="molecule type" value="Genomic_DNA"/>
</dbReference>
<reference evidence="2" key="1">
    <citation type="submission" date="2015-12" db="EMBL/GenBank/DDBJ databases">
        <authorList>
            <person name="Shamseldin A."/>
            <person name="Moawad H."/>
            <person name="Abd El-Rahim W.M."/>
            <person name="Sadowsky M.J."/>
        </authorList>
    </citation>
    <scope>NUCLEOTIDE SEQUENCE [LARGE SCALE GENOMIC DNA]</scope>
    <source>
        <strain evidence="2">2538-88</strain>
    </source>
</reference>
<name>A0A151KVS4_9VIBR</name>
<dbReference type="PANTHER" id="PTHR35564">
    <property type="match status" value="1"/>
</dbReference>
<evidence type="ECO:0000313" key="1">
    <source>
        <dbReference type="EMBL" id="KYN87207.1"/>
    </source>
</evidence>
<proteinExistence type="predicted"/>
<dbReference type="Proteomes" id="UP000075346">
    <property type="component" value="Unassembled WGS sequence"/>
</dbReference>
<evidence type="ECO:0000313" key="2">
    <source>
        <dbReference type="Proteomes" id="UP000075346"/>
    </source>
</evidence>